<dbReference type="SUPFAM" id="SSF53822">
    <property type="entry name" value="Periplasmic binding protein-like I"/>
    <property type="match status" value="1"/>
</dbReference>
<protein>
    <submittedName>
        <fullName evidence="5">Substrate-binding domain-containing protein</fullName>
    </submittedName>
</protein>
<dbReference type="RefSeq" id="WP_335958538.1">
    <property type="nucleotide sequence ID" value="NZ_JAXBLX010000002.1"/>
</dbReference>
<dbReference type="PROSITE" id="PS51257">
    <property type="entry name" value="PROKAR_LIPOPROTEIN"/>
    <property type="match status" value="1"/>
</dbReference>
<sequence>MKWLKIFVLTGSAVMFLMVTGCENKKINSGTDTDHIDSNLGSDIPIDYGLFCGDECQEALTVQTSFDSIKGKVGLIASGKFPYGLGTERMGQEAANKYFPGMELITGNGNSDPALQSAIINDFISQNVDVIVIDLVEKNSVNEALIHAKEAGIPVITIDRWTPVEVVSLIKAEDVEVGRKAGQHVVSLLEGKGNVIEMKGTEASTTTIDRHEGILEAFIGYPDIKVIESVNADFDEIKAFHMMEELLERFPKGEIDALVSHADVMTMGATLAIRAAGRKGEIAVVSVDGQASALTAIEAGTIDATVAYPIAMPMGIIAAAKVLAGEAIPEFIQLDAPLITKENVSNYINTLGY</sequence>
<feature type="domain" description="Periplasmic binding protein" evidence="4">
    <location>
        <begin position="91"/>
        <end position="309"/>
    </location>
</feature>
<comment type="caution">
    <text evidence="5">The sequence shown here is derived from an EMBL/GenBank/DDBJ whole genome shotgun (WGS) entry which is preliminary data.</text>
</comment>
<dbReference type="CDD" id="cd06308">
    <property type="entry name" value="PBP1_sensor_kinase-like"/>
    <property type="match status" value="1"/>
</dbReference>
<dbReference type="Gene3D" id="3.40.50.2300">
    <property type="match status" value="2"/>
</dbReference>
<evidence type="ECO:0000256" key="1">
    <source>
        <dbReference type="ARBA" id="ARBA00004196"/>
    </source>
</evidence>
<evidence type="ECO:0000259" key="4">
    <source>
        <dbReference type="Pfam" id="PF13407"/>
    </source>
</evidence>
<keyword evidence="6" id="KW-1185">Reference proteome</keyword>
<evidence type="ECO:0000256" key="3">
    <source>
        <dbReference type="ARBA" id="ARBA00022729"/>
    </source>
</evidence>
<keyword evidence="3" id="KW-0732">Signal</keyword>
<dbReference type="Proteomes" id="UP001589838">
    <property type="component" value="Unassembled WGS sequence"/>
</dbReference>
<dbReference type="EMBL" id="JBHLUX010000030">
    <property type="protein sequence ID" value="MFC0471242.1"/>
    <property type="molecule type" value="Genomic_DNA"/>
</dbReference>
<evidence type="ECO:0000313" key="5">
    <source>
        <dbReference type="EMBL" id="MFC0471242.1"/>
    </source>
</evidence>
<gene>
    <name evidence="5" type="ORF">ACFFHM_12280</name>
</gene>
<dbReference type="PANTHER" id="PTHR46847">
    <property type="entry name" value="D-ALLOSE-BINDING PERIPLASMIC PROTEIN-RELATED"/>
    <property type="match status" value="1"/>
</dbReference>
<comment type="subcellular location">
    <subcellularLocation>
        <location evidence="1">Cell envelope</location>
    </subcellularLocation>
</comment>
<comment type="similarity">
    <text evidence="2">Belongs to the bacterial solute-binding protein 2 family.</text>
</comment>
<organism evidence="5 6">
    <name type="scientific">Halalkalibacter kiskunsagensis</name>
    <dbReference type="NCBI Taxonomy" id="1548599"/>
    <lineage>
        <taxon>Bacteria</taxon>
        <taxon>Bacillati</taxon>
        <taxon>Bacillota</taxon>
        <taxon>Bacilli</taxon>
        <taxon>Bacillales</taxon>
        <taxon>Bacillaceae</taxon>
        <taxon>Halalkalibacter</taxon>
    </lineage>
</organism>
<accession>A0ABV6KE55</accession>
<name>A0ABV6KE55_9BACI</name>
<evidence type="ECO:0000313" key="6">
    <source>
        <dbReference type="Proteomes" id="UP001589838"/>
    </source>
</evidence>
<proteinExistence type="inferred from homology"/>
<dbReference type="InterPro" id="IPR025997">
    <property type="entry name" value="SBP_2_dom"/>
</dbReference>
<reference evidence="5 6" key="1">
    <citation type="submission" date="2024-09" db="EMBL/GenBank/DDBJ databases">
        <authorList>
            <person name="Sun Q."/>
            <person name="Mori K."/>
        </authorList>
    </citation>
    <scope>NUCLEOTIDE SEQUENCE [LARGE SCALE GENOMIC DNA]</scope>
    <source>
        <strain evidence="5 6">NCAIM B.02610</strain>
    </source>
</reference>
<dbReference type="Pfam" id="PF13407">
    <property type="entry name" value="Peripla_BP_4"/>
    <property type="match status" value="1"/>
</dbReference>
<dbReference type="PANTHER" id="PTHR46847:SF1">
    <property type="entry name" value="D-ALLOSE-BINDING PERIPLASMIC PROTEIN-RELATED"/>
    <property type="match status" value="1"/>
</dbReference>
<evidence type="ECO:0000256" key="2">
    <source>
        <dbReference type="ARBA" id="ARBA00007639"/>
    </source>
</evidence>
<dbReference type="InterPro" id="IPR028082">
    <property type="entry name" value="Peripla_BP_I"/>
</dbReference>